<dbReference type="EMBL" id="CAXKWB010019889">
    <property type="protein sequence ID" value="CAL4122303.1"/>
    <property type="molecule type" value="Genomic_DNA"/>
</dbReference>
<feature type="domain" description="Reverse transcriptase" evidence="1">
    <location>
        <begin position="83"/>
        <end position="271"/>
    </location>
</feature>
<feature type="non-terminal residue" evidence="2">
    <location>
        <position position="271"/>
    </location>
</feature>
<dbReference type="CDD" id="cd01650">
    <property type="entry name" value="RT_nLTR_like"/>
    <property type="match status" value="1"/>
</dbReference>
<dbReference type="GO" id="GO:0071897">
    <property type="term" value="P:DNA biosynthetic process"/>
    <property type="evidence" value="ECO:0007669"/>
    <property type="project" value="UniProtKB-ARBA"/>
</dbReference>
<comment type="caution">
    <text evidence="2">The sequence shown here is derived from an EMBL/GenBank/DDBJ whole genome shotgun (WGS) entry which is preliminary data.</text>
</comment>
<name>A0AAV2REE8_MEGNR</name>
<reference evidence="2 3" key="1">
    <citation type="submission" date="2024-05" db="EMBL/GenBank/DDBJ databases">
        <authorList>
            <person name="Wallberg A."/>
        </authorList>
    </citation>
    <scope>NUCLEOTIDE SEQUENCE [LARGE SCALE GENOMIC DNA]</scope>
</reference>
<sequence length="271" mass="31104">MLVEEYKKQLSEKSCNIESELMDEIGMINEDDLIDIVFTDNDLLKAIEKLKENSGPGPDEIPALFLINTNKEIIKPLCLILRKSIDRGEIPDIYKMAHITPIHKGGNKSKFKPDSYRPVSLTSHIMKMYERIIAKNIIVHLTRNQLFNKNQHGFIPGKSTQSQLLMYYKDIYESLQEGKRIDTVFLDFARAFDKVDHEILMQKIIKHKIKGKLAIWLKEFLNERKFKVLANGTISDEEDVTSGVPQGTVLAAILFLIMISDIDEKVKESIV</sequence>
<dbReference type="PANTHER" id="PTHR19446">
    <property type="entry name" value="REVERSE TRANSCRIPTASES"/>
    <property type="match status" value="1"/>
</dbReference>
<evidence type="ECO:0000313" key="3">
    <source>
        <dbReference type="Proteomes" id="UP001497623"/>
    </source>
</evidence>
<dbReference type="AlphaFoldDB" id="A0AAV2REE8"/>
<protein>
    <recommendedName>
        <fullName evidence="1">Reverse transcriptase domain-containing protein</fullName>
    </recommendedName>
</protein>
<accession>A0AAV2REE8</accession>
<proteinExistence type="predicted"/>
<dbReference type="InterPro" id="IPR043502">
    <property type="entry name" value="DNA/RNA_pol_sf"/>
</dbReference>
<dbReference type="PROSITE" id="PS50878">
    <property type="entry name" value="RT_POL"/>
    <property type="match status" value="1"/>
</dbReference>
<evidence type="ECO:0000313" key="2">
    <source>
        <dbReference type="EMBL" id="CAL4122303.1"/>
    </source>
</evidence>
<evidence type="ECO:0000259" key="1">
    <source>
        <dbReference type="PROSITE" id="PS50878"/>
    </source>
</evidence>
<dbReference type="Pfam" id="PF00078">
    <property type="entry name" value="RVT_1"/>
    <property type="match status" value="1"/>
</dbReference>
<organism evidence="2 3">
    <name type="scientific">Meganyctiphanes norvegica</name>
    <name type="common">Northern krill</name>
    <name type="synonym">Thysanopoda norvegica</name>
    <dbReference type="NCBI Taxonomy" id="48144"/>
    <lineage>
        <taxon>Eukaryota</taxon>
        <taxon>Metazoa</taxon>
        <taxon>Ecdysozoa</taxon>
        <taxon>Arthropoda</taxon>
        <taxon>Crustacea</taxon>
        <taxon>Multicrustacea</taxon>
        <taxon>Malacostraca</taxon>
        <taxon>Eumalacostraca</taxon>
        <taxon>Eucarida</taxon>
        <taxon>Euphausiacea</taxon>
        <taxon>Euphausiidae</taxon>
        <taxon>Meganyctiphanes</taxon>
    </lineage>
</organism>
<gene>
    <name evidence="2" type="ORF">MNOR_LOCUS23025</name>
</gene>
<dbReference type="Proteomes" id="UP001497623">
    <property type="component" value="Unassembled WGS sequence"/>
</dbReference>
<dbReference type="SUPFAM" id="SSF56672">
    <property type="entry name" value="DNA/RNA polymerases"/>
    <property type="match status" value="1"/>
</dbReference>
<keyword evidence="3" id="KW-1185">Reference proteome</keyword>
<dbReference type="InterPro" id="IPR000477">
    <property type="entry name" value="RT_dom"/>
</dbReference>